<reference evidence="2 3" key="1">
    <citation type="submission" date="2009-01" db="EMBL/GenBank/DDBJ databases">
        <authorList>
            <person name="Fulton L."/>
            <person name="Clifton S."/>
            <person name="Chinwalla A.T."/>
            <person name="Mitreva M."/>
            <person name="Sodergren E."/>
            <person name="Weinstock G."/>
            <person name="Clifton S."/>
            <person name="Dooling D.J."/>
            <person name="Fulton B."/>
            <person name="Minx P."/>
            <person name="Pepin K.H."/>
            <person name="Johnson M."/>
            <person name="Bhonagiri V."/>
            <person name="Nash W.E."/>
            <person name="Mardis E.R."/>
            <person name="Wilson R.K."/>
        </authorList>
    </citation>
    <scope>NUCLEOTIDE SEQUENCE [LARGE SCALE GENOMIC DNA]</scope>
    <source>
        <strain evidence="2 3">NRL30031/H210</strain>
    </source>
</reference>
<keyword evidence="1" id="KW-0472">Membrane</keyword>
<gene>
    <name evidence="2" type="ORF">NEIFLAOT_00914</name>
</gene>
<dbReference type="AlphaFoldDB" id="C0ELV2"/>
<dbReference type="Proteomes" id="UP000004457">
    <property type="component" value="Unassembled WGS sequence"/>
</dbReference>
<accession>C0ELV2</accession>
<keyword evidence="1" id="KW-0812">Transmembrane</keyword>
<evidence type="ECO:0000313" key="2">
    <source>
        <dbReference type="EMBL" id="EEG34046.1"/>
    </source>
</evidence>
<keyword evidence="1" id="KW-1133">Transmembrane helix</keyword>
<evidence type="ECO:0000313" key="3">
    <source>
        <dbReference type="Proteomes" id="UP000004457"/>
    </source>
</evidence>
<proteinExistence type="predicted"/>
<sequence>MPYKGRLNNGIIRRFRRPFLLWFKLEIYPLGHTVFLHFAKFPP</sequence>
<evidence type="ECO:0000256" key="1">
    <source>
        <dbReference type="SAM" id="Phobius"/>
    </source>
</evidence>
<name>C0ELV2_NEIFL</name>
<comment type="caution">
    <text evidence="2">The sequence shown here is derived from an EMBL/GenBank/DDBJ whole genome shotgun (WGS) entry which is preliminary data.</text>
</comment>
<keyword evidence="3" id="KW-1185">Reference proteome</keyword>
<dbReference type="EMBL" id="ACEN01000022">
    <property type="protein sequence ID" value="EEG34046.1"/>
    <property type="molecule type" value="Genomic_DNA"/>
</dbReference>
<feature type="transmembrane region" description="Helical" evidence="1">
    <location>
        <begin position="21"/>
        <end position="39"/>
    </location>
</feature>
<organism evidence="2 3">
    <name type="scientific">Neisseria flavescens NRL30031/H210</name>
    <dbReference type="NCBI Taxonomy" id="546264"/>
    <lineage>
        <taxon>Bacteria</taxon>
        <taxon>Pseudomonadati</taxon>
        <taxon>Pseudomonadota</taxon>
        <taxon>Betaproteobacteria</taxon>
        <taxon>Neisseriales</taxon>
        <taxon>Neisseriaceae</taxon>
        <taxon>Neisseria</taxon>
    </lineage>
</organism>
<protein>
    <submittedName>
        <fullName evidence="2">Uncharacterized protein</fullName>
    </submittedName>
</protein>